<dbReference type="GO" id="GO:0008800">
    <property type="term" value="F:beta-lactamase activity"/>
    <property type="evidence" value="ECO:0007669"/>
    <property type="project" value="UniProtKB-EC"/>
</dbReference>
<dbReference type="RefSeq" id="WP_009345665.1">
    <property type="nucleotide sequence ID" value="NZ_CAMUOS010000005.1"/>
</dbReference>
<dbReference type="STRING" id="1122949.GCA_000378725_00137"/>
<dbReference type="PANTHER" id="PTHR47619:SF1">
    <property type="entry name" value="EXODEOXYRIBONUCLEASE WALJ"/>
    <property type="match status" value="1"/>
</dbReference>
<evidence type="ECO:0000313" key="3">
    <source>
        <dbReference type="Proteomes" id="UP000255517"/>
    </source>
</evidence>
<keyword evidence="2" id="KW-0378">Hydrolase</keyword>
<dbReference type="Gene3D" id="3.60.15.10">
    <property type="entry name" value="Ribonuclease Z/Hydroxyacylglutathione hydrolase-like"/>
    <property type="match status" value="1"/>
</dbReference>
<dbReference type="AlphaFoldDB" id="A0A379C3X8"/>
<dbReference type="InterPro" id="IPR052533">
    <property type="entry name" value="WalJ/YycJ-like"/>
</dbReference>
<dbReference type="OrthoDB" id="9781189at2"/>
<dbReference type="Pfam" id="PF12706">
    <property type="entry name" value="Lactamase_B_2"/>
    <property type="match status" value="1"/>
</dbReference>
<evidence type="ECO:0000313" key="2">
    <source>
        <dbReference type="EMBL" id="SUB56296.1"/>
    </source>
</evidence>
<sequence>MRYISIASGSSGNCQFVEYKNTRILIDAGLSGKKIENNLKSRGIDPSTIDAILVTHEHRDHVTSVGVLSRRYNIKVFSNIETAQAMTPVVKKINSENIYIFENNRAFNFKDLKIKAFDTFHDCQKGCGFVIMGNKKISLLTDTGWVNSNAFESMKGSSLYYLESNHDVDMLINGRYTWASKKRIMSTKGHLSNENCAEVLEKLLSKNQEIVVLGHLSNENNNPEIAAKTNEQYLNSKYIIRDVDYTLDVAPRYEAGKVYDL</sequence>
<dbReference type="PANTHER" id="PTHR47619">
    <property type="entry name" value="METALLO-HYDROLASE YYCJ-RELATED"/>
    <property type="match status" value="1"/>
</dbReference>
<gene>
    <name evidence="2" type="ORF">NCTC13149_00066</name>
</gene>
<name>A0A379C3X8_9FIRM</name>
<dbReference type="SMART" id="SM00849">
    <property type="entry name" value="Lactamase_B"/>
    <property type="match status" value="1"/>
</dbReference>
<dbReference type="InterPro" id="IPR001279">
    <property type="entry name" value="Metallo-B-lactamas"/>
</dbReference>
<dbReference type="InterPro" id="IPR036866">
    <property type="entry name" value="RibonucZ/Hydroxyglut_hydro"/>
</dbReference>
<dbReference type="EMBL" id="UGSZ01000001">
    <property type="protein sequence ID" value="SUB56296.1"/>
    <property type="molecule type" value="Genomic_DNA"/>
</dbReference>
<dbReference type="SUPFAM" id="SSF56281">
    <property type="entry name" value="Metallo-hydrolase/oxidoreductase"/>
    <property type="match status" value="1"/>
</dbReference>
<accession>A0A379C3X8</accession>
<evidence type="ECO:0000259" key="1">
    <source>
        <dbReference type="SMART" id="SM00849"/>
    </source>
</evidence>
<dbReference type="EC" id="3.5.2.6" evidence="2"/>
<protein>
    <submittedName>
        <fullName evidence="2">Metallo-beta-lactamase L1</fullName>
        <ecNumber evidence="2">3.5.2.6</ecNumber>
    </submittedName>
</protein>
<organism evidence="2 3">
    <name type="scientific">Peptoniphilus lacrimalis</name>
    <dbReference type="NCBI Taxonomy" id="33031"/>
    <lineage>
        <taxon>Bacteria</taxon>
        <taxon>Bacillati</taxon>
        <taxon>Bacillota</taxon>
        <taxon>Tissierellia</taxon>
        <taxon>Tissierellales</taxon>
        <taxon>Peptoniphilaceae</taxon>
        <taxon>Peptoniphilus</taxon>
    </lineage>
</organism>
<feature type="domain" description="Metallo-beta-lactamase" evidence="1">
    <location>
        <begin position="11"/>
        <end position="215"/>
    </location>
</feature>
<proteinExistence type="predicted"/>
<reference evidence="2 3" key="1">
    <citation type="submission" date="2018-06" db="EMBL/GenBank/DDBJ databases">
        <authorList>
            <consortium name="Pathogen Informatics"/>
            <person name="Doyle S."/>
        </authorList>
    </citation>
    <scope>NUCLEOTIDE SEQUENCE [LARGE SCALE GENOMIC DNA]</scope>
    <source>
        <strain evidence="2 3">NCTC13149</strain>
    </source>
</reference>
<dbReference type="Proteomes" id="UP000255517">
    <property type="component" value="Unassembled WGS sequence"/>
</dbReference>